<keyword evidence="1" id="KW-0812">Transmembrane</keyword>
<protein>
    <submittedName>
        <fullName evidence="2">Uncharacterized protein</fullName>
    </submittedName>
</protein>
<proteinExistence type="predicted"/>
<dbReference type="AlphaFoldDB" id="A0AAV8WCT0"/>
<reference evidence="2 3" key="1">
    <citation type="journal article" date="2023" name="Insect Mol. Biol.">
        <title>Genome sequencing provides insights into the evolution of gene families encoding plant cell wall-degrading enzymes in longhorned beetles.</title>
        <authorList>
            <person name="Shin N.R."/>
            <person name="Okamura Y."/>
            <person name="Kirsch R."/>
            <person name="Pauchet Y."/>
        </authorList>
    </citation>
    <scope>NUCLEOTIDE SEQUENCE [LARGE SCALE GENOMIC DNA]</scope>
    <source>
        <strain evidence="2">EAD_L_NR</strain>
    </source>
</reference>
<dbReference type="EMBL" id="JANEYG010000003">
    <property type="protein sequence ID" value="KAJ8924414.1"/>
    <property type="molecule type" value="Genomic_DNA"/>
</dbReference>
<accession>A0AAV8WCT0</accession>
<organism evidence="2 3">
    <name type="scientific">Exocentrus adspersus</name>
    <dbReference type="NCBI Taxonomy" id="1586481"/>
    <lineage>
        <taxon>Eukaryota</taxon>
        <taxon>Metazoa</taxon>
        <taxon>Ecdysozoa</taxon>
        <taxon>Arthropoda</taxon>
        <taxon>Hexapoda</taxon>
        <taxon>Insecta</taxon>
        <taxon>Pterygota</taxon>
        <taxon>Neoptera</taxon>
        <taxon>Endopterygota</taxon>
        <taxon>Coleoptera</taxon>
        <taxon>Polyphaga</taxon>
        <taxon>Cucujiformia</taxon>
        <taxon>Chrysomeloidea</taxon>
        <taxon>Cerambycidae</taxon>
        <taxon>Lamiinae</taxon>
        <taxon>Acanthocinini</taxon>
        <taxon>Exocentrus</taxon>
    </lineage>
</organism>
<comment type="caution">
    <text evidence="2">The sequence shown here is derived from an EMBL/GenBank/DDBJ whole genome shotgun (WGS) entry which is preliminary data.</text>
</comment>
<evidence type="ECO:0000256" key="1">
    <source>
        <dbReference type="SAM" id="Phobius"/>
    </source>
</evidence>
<feature type="transmembrane region" description="Helical" evidence="1">
    <location>
        <begin position="34"/>
        <end position="52"/>
    </location>
</feature>
<keyword evidence="1" id="KW-1133">Transmembrane helix</keyword>
<dbReference type="Proteomes" id="UP001159042">
    <property type="component" value="Unassembled WGS sequence"/>
</dbReference>
<keyword evidence="1" id="KW-0472">Membrane</keyword>
<evidence type="ECO:0000313" key="3">
    <source>
        <dbReference type="Proteomes" id="UP001159042"/>
    </source>
</evidence>
<keyword evidence="3" id="KW-1185">Reference proteome</keyword>
<evidence type="ECO:0000313" key="2">
    <source>
        <dbReference type="EMBL" id="KAJ8924414.1"/>
    </source>
</evidence>
<name>A0AAV8WCT0_9CUCU</name>
<sequence length="120" mass="13944">MALFRILWLRRWIRRKTNPIPVDRADLWKKRLSVGYMLVAWNAFGLVCYMVYKGKSDWAKYYGLKSEEELSISPGKQWAKILGIQNAKVYKVSGLNVTSEDLNDTVGEKEETDNINTKIN</sequence>
<gene>
    <name evidence="2" type="ORF">NQ315_007210</name>
</gene>